<dbReference type="SUPFAM" id="SSF47384">
    <property type="entry name" value="Homodimeric domain of signal transducing histidine kinase"/>
    <property type="match status" value="1"/>
</dbReference>
<feature type="transmembrane region" description="Helical" evidence="8">
    <location>
        <begin position="20"/>
        <end position="41"/>
    </location>
</feature>
<dbReference type="EMBL" id="JAAXLJ010000023">
    <property type="protein sequence ID" value="NLR19353.1"/>
    <property type="molecule type" value="Genomic_DNA"/>
</dbReference>
<proteinExistence type="predicted"/>
<dbReference type="PROSITE" id="PS50109">
    <property type="entry name" value="HIS_KIN"/>
    <property type="match status" value="1"/>
</dbReference>
<dbReference type="SMART" id="SM00388">
    <property type="entry name" value="HisKA"/>
    <property type="match status" value="1"/>
</dbReference>
<dbReference type="PRINTS" id="PR00344">
    <property type="entry name" value="BCTRLSENSOR"/>
</dbReference>
<accession>A0ABX1L2E2</accession>
<dbReference type="PANTHER" id="PTHR45453:SF1">
    <property type="entry name" value="PHOSPHATE REGULON SENSOR PROTEIN PHOR"/>
    <property type="match status" value="1"/>
</dbReference>
<comment type="catalytic activity">
    <reaction evidence="1">
        <text>ATP + protein L-histidine = ADP + protein N-phospho-L-histidine.</text>
        <dbReference type="EC" id="2.7.13.3"/>
    </reaction>
</comment>
<dbReference type="InterPro" id="IPR036097">
    <property type="entry name" value="HisK_dim/P_sf"/>
</dbReference>
<keyword evidence="6 10" id="KW-0418">Kinase</keyword>
<protein>
    <recommendedName>
        <fullName evidence="3">histidine kinase</fullName>
        <ecNumber evidence="3">2.7.13.3</ecNumber>
    </recommendedName>
</protein>
<dbReference type="InterPro" id="IPR036890">
    <property type="entry name" value="HATPase_C_sf"/>
</dbReference>
<evidence type="ECO:0000256" key="2">
    <source>
        <dbReference type="ARBA" id="ARBA00004370"/>
    </source>
</evidence>
<evidence type="ECO:0000313" key="11">
    <source>
        <dbReference type="Proteomes" id="UP000763447"/>
    </source>
</evidence>
<keyword evidence="8" id="KW-1133">Transmembrane helix</keyword>
<keyword evidence="8" id="KW-0472">Membrane</keyword>
<keyword evidence="4" id="KW-0597">Phosphoprotein</keyword>
<keyword evidence="5" id="KW-0808">Transferase</keyword>
<dbReference type="InterPro" id="IPR003594">
    <property type="entry name" value="HATPase_dom"/>
</dbReference>
<dbReference type="CDD" id="cd00075">
    <property type="entry name" value="HATPase"/>
    <property type="match status" value="1"/>
</dbReference>
<evidence type="ECO:0000259" key="9">
    <source>
        <dbReference type="PROSITE" id="PS50109"/>
    </source>
</evidence>
<evidence type="ECO:0000256" key="4">
    <source>
        <dbReference type="ARBA" id="ARBA00022553"/>
    </source>
</evidence>
<dbReference type="SUPFAM" id="SSF55874">
    <property type="entry name" value="ATPase domain of HSP90 chaperone/DNA topoisomerase II/histidine kinase"/>
    <property type="match status" value="1"/>
</dbReference>
<evidence type="ECO:0000313" key="10">
    <source>
        <dbReference type="EMBL" id="NLR19353.1"/>
    </source>
</evidence>
<dbReference type="InterPro" id="IPR005467">
    <property type="entry name" value="His_kinase_dom"/>
</dbReference>
<dbReference type="InterPro" id="IPR004358">
    <property type="entry name" value="Sig_transdc_His_kin-like_C"/>
</dbReference>
<evidence type="ECO:0000256" key="5">
    <source>
        <dbReference type="ARBA" id="ARBA00022679"/>
    </source>
</evidence>
<keyword evidence="11" id="KW-1185">Reference proteome</keyword>
<dbReference type="InterPro" id="IPR003661">
    <property type="entry name" value="HisK_dim/P_dom"/>
</dbReference>
<evidence type="ECO:0000256" key="1">
    <source>
        <dbReference type="ARBA" id="ARBA00000085"/>
    </source>
</evidence>
<feature type="domain" description="Histidine kinase" evidence="9">
    <location>
        <begin position="221"/>
        <end position="441"/>
    </location>
</feature>
<dbReference type="GO" id="GO:0016301">
    <property type="term" value="F:kinase activity"/>
    <property type="evidence" value="ECO:0007669"/>
    <property type="project" value="UniProtKB-KW"/>
</dbReference>
<evidence type="ECO:0000256" key="8">
    <source>
        <dbReference type="SAM" id="Phobius"/>
    </source>
</evidence>
<dbReference type="SMART" id="SM00387">
    <property type="entry name" value="HATPase_c"/>
    <property type="match status" value="1"/>
</dbReference>
<dbReference type="Gene3D" id="3.30.565.10">
    <property type="entry name" value="Histidine kinase-like ATPase, C-terminal domain"/>
    <property type="match status" value="1"/>
</dbReference>
<evidence type="ECO:0000256" key="7">
    <source>
        <dbReference type="ARBA" id="ARBA00023012"/>
    </source>
</evidence>
<evidence type="ECO:0000256" key="3">
    <source>
        <dbReference type="ARBA" id="ARBA00012438"/>
    </source>
</evidence>
<evidence type="ECO:0000256" key="6">
    <source>
        <dbReference type="ARBA" id="ARBA00022777"/>
    </source>
</evidence>
<dbReference type="EC" id="2.7.13.3" evidence="3"/>
<gene>
    <name evidence="10" type="ORF">HC026_10660</name>
</gene>
<reference evidence="10 11" key="1">
    <citation type="submission" date="2020-04" db="EMBL/GenBank/DDBJ databases">
        <title>A novel species of genus Lactobacillus that was isolated from fermented food Zha-chili.</title>
        <authorList>
            <person name="Zhang Z."/>
        </authorList>
    </citation>
    <scope>NUCLEOTIDE SEQUENCE [LARGE SCALE GENOMIC DNA]</scope>
    <source>
        <strain evidence="11">HBUAS51383</strain>
    </source>
</reference>
<dbReference type="Pfam" id="PF00512">
    <property type="entry name" value="HisKA"/>
    <property type="match status" value="1"/>
</dbReference>
<dbReference type="PANTHER" id="PTHR45453">
    <property type="entry name" value="PHOSPHATE REGULON SENSOR PROTEIN PHOR"/>
    <property type="match status" value="1"/>
</dbReference>
<comment type="subcellular location">
    <subcellularLocation>
        <location evidence="2">Membrane</location>
    </subcellularLocation>
</comment>
<name>A0ABX1L2E2_9LACO</name>
<dbReference type="RefSeq" id="WP_168925912.1">
    <property type="nucleotide sequence ID" value="NZ_JAAXLJ010000023.1"/>
</dbReference>
<dbReference type="Pfam" id="PF02518">
    <property type="entry name" value="HATPase_c"/>
    <property type="match status" value="1"/>
</dbReference>
<keyword evidence="8" id="KW-0812">Transmembrane</keyword>
<dbReference type="CDD" id="cd00082">
    <property type="entry name" value="HisKA"/>
    <property type="match status" value="1"/>
</dbReference>
<keyword evidence="7" id="KW-0902">Two-component regulatory system</keyword>
<organism evidence="10 11">
    <name type="scientific">Secundilactobacillus angelensis</name>
    <dbReference type="NCBI Taxonomy" id="2722706"/>
    <lineage>
        <taxon>Bacteria</taxon>
        <taxon>Bacillati</taxon>
        <taxon>Bacillota</taxon>
        <taxon>Bacilli</taxon>
        <taxon>Lactobacillales</taxon>
        <taxon>Lactobacillaceae</taxon>
        <taxon>Secundilactobacillus</taxon>
    </lineage>
</organism>
<feature type="transmembrane region" description="Helical" evidence="8">
    <location>
        <begin position="182"/>
        <end position="200"/>
    </location>
</feature>
<sequence length="441" mass="49643">MKIQAAEKRQQHHLFFKELVTFAALFAALGLVVYFLFYQSIYHQMNQGLQWQKTQILKHTPNSPLNHPVGSNAQPNNKQIPPKAGPFRANLIVFNKSGKVINDPMLGNRNYDLLKDTRLVKHNLNRITTLSLTADGLTAHFKTLLIKVPKSNPNAIYAGRYVLIMKNIDADLQALQNFRDSLVTTLIIFWILAIAIAYLISRSGMKPIIQAWRKQRDFSGNAAHELRTPLTVIQNQLEYLLTKPKSRIMDEAEEVSTALDEVRHMQALTNQLLMLARSDSNVIQLHRTDVDLQPWLEKVVKPYADIAGSQQKTLNSQLEITGHGSFDPDLIRQVLTILLDNAIKYTPTNGTVTVNAKQIHDPLQHDTLHLQVADTGPGVADSEKPKIFERFYRTDKSRNSKTGGNGLGLAIAKWIVSQHHGKINVKDNQPTGSIFNVTIPL</sequence>
<dbReference type="Gene3D" id="1.10.287.130">
    <property type="match status" value="1"/>
</dbReference>
<dbReference type="Proteomes" id="UP000763447">
    <property type="component" value="Unassembled WGS sequence"/>
</dbReference>
<dbReference type="InterPro" id="IPR050351">
    <property type="entry name" value="BphY/WalK/GraS-like"/>
</dbReference>
<comment type="caution">
    <text evidence="10">The sequence shown here is derived from an EMBL/GenBank/DDBJ whole genome shotgun (WGS) entry which is preliminary data.</text>
</comment>